<comment type="caution">
    <text evidence="11">Lacks conserved residue(s) required for the propagation of feature annotation.</text>
</comment>
<evidence type="ECO:0000256" key="5">
    <source>
        <dbReference type="ARBA" id="ARBA00022723"/>
    </source>
</evidence>
<dbReference type="PANTHER" id="PTHR13723:SF311">
    <property type="entry name" value="ADAM CYSTEINE-RICH DOMAIN-CONTAINING PROTEIN"/>
    <property type="match status" value="1"/>
</dbReference>
<evidence type="ECO:0000313" key="15">
    <source>
        <dbReference type="RefSeq" id="XP_035661759.1"/>
    </source>
</evidence>
<evidence type="ECO:0000256" key="2">
    <source>
        <dbReference type="ARBA" id="ARBA00022525"/>
    </source>
</evidence>
<keyword evidence="5 11" id="KW-0479">Metal-binding</keyword>
<evidence type="ECO:0000256" key="4">
    <source>
        <dbReference type="ARBA" id="ARBA00022670"/>
    </source>
</evidence>
<dbReference type="KEGG" id="bfo:118406011"/>
<evidence type="ECO:0000259" key="13">
    <source>
        <dbReference type="PROSITE" id="PS50215"/>
    </source>
</evidence>
<evidence type="ECO:0000256" key="1">
    <source>
        <dbReference type="ARBA" id="ARBA00004498"/>
    </source>
</evidence>
<dbReference type="InterPro" id="IPR001590">
    <property type="entry name" value="Peptidase_M12B"/>
</dbReference>
<evidence type="ECO:0000313" key="14">
    <source>
        <dbReference type="Proteomes" id="UP000001554"/>
    </source>
</evidence>
<dbReference type="InterPro" id="IPR036383">
    <property type="entry name" value="TSP1_rpt_sf"/>
</dbReference>
<keyword evidence="14" id="KW-1185">Reference proteome</keyword>
<dbReference type="GeneID" id="118406011"/>
<keyword evidence="6" id="KW-0378">Hydrolase</keyword>
<feature type="compositionally biased region" description="Basic and acidic residues" evidence="12">
    <location>
        <begin position="259"/>
        <end position="268"/>
    </location>
</feature>
<dbReference type="FunFam" id="3.40.390.10:FF:000001">
    <property type="entry name" value="A disintegrin and metalloproteinase with thrombospondin motifs 1"/>
    <property type="match status" value="1"/>
</dbReference>
<dbReference type="Gene3D" id="2.20.100.10">
    <property type="entry name" value="Thrombospondin type-1 (TSP1) repeat"/>
    <property type="match status" value="1"/>
</dbReference>
<dbReference type="Proteomes" id="UP000001554">
    <property type="component" value="Chromosome 18"/>
</dbReference>
<dbReference type="SUPFAM" id="SSF55486">
    <property type="entry name" value="Metalloproteases ('zincins'), catalytic domain"/>
    <property type="match status" value="1"/>
</dbReference>
<dbReference type="GO" id="GO:0006508">
    <property type="term" value="P:proteolysis"/>
    <property type="evidence" value="ECO:0007669"/>
    <property type="project" value="UniProtKB-KW"/>
</dbReference>
<keyword evidence="10" id="KW-0325">Glycoprotein</keyword>
<dbReference type="OrthoDB" id="10035764at2759"/>
<dbReference type="PROSITE" id="PS50092">
    <property type="entry name" value="TSP1"/>
    <property type="match status" value="1"/>
</dbReference>
<dbReference type="Pfam" id="PF01421">
    <property type="entry name" value="Reprolysin"/>
    <property type="match status" value="1"/>
</dbReference>
<sequence>MWRMIKLMHTENYYSVKLNGEKSKEFVTTRGVNQGGVLSLTCYLLSTNDVHELLQAQGGGASEHGLSEYLEQFGVTLEFPANRWKHIVKAAVGEKEEEKWDDKISGNDLVKHMLTECRTFQTVREEVTDHLTDFLGIRVAVEVHQQGDERLTGVLLGAHIGEENIETEHWEEFILLVSFPQQGVFSTGREEFVVEPVRNGTDRPPPAGHPHLVYRRSALRHRGDDPPCGVQDHHQHAFGSPTGDAHQWHAHPVSPTEVPHQESHREVPDPGSHTSNHSRRHRRSISRDHTVEVLVVADKMMVGYHKAKNMESYLLTIMNIVAKLYRDASIGNLINIVVTRLILITGNQPELEITNHADKSLDSFCKWQETIRPRHGTEDYGIADHDNAVLMTRLDICTNKNEPCGTLGLAPVNGMCKEARSCNINEDIGLASAFTIAHEMGHNFGMQHDGMGNECGLNGEPARIMAAQLTRDAQPFSWSRCSREYITNFLDKGQGQCLFNAPPRLDFIFEEEMAGQKYSADKQCELQYGSESRHCNLEDTCRELWCISKQGQCATNSIPAAEGTNCVIAGEPQETNRGWCYQGDCVPFGHRPEAVDGGWGPWSDWSACTRTCGIGVSFSERHCNETA</sequence>
<evidence type="ECO:0000256" key="10">
    <source>
        <dbReference type="ARBA" id="ARBA00023180"/>
    </source>
</evidence>
<dbReference type="InterPro" id="IPR041645">
    <property type="entry name" value="ADAMTS_CR_2"/>
</dbReference>
<proteinExistence type="predicted"/>
<dbReference type="InterPro" id="IPR024079">
    <property type="entry name" value="MetalloPept_cat_dom_sf"/>
</dbReference>
<dbReference type="GO" id="GO:0004222">
    <property type="term" value="F:metalloendopeptidase activity"/>
    <property type="evidence" value="ECO:0007669"/>
    <property type="project" value="InterPro"/>
</dbReference>
<keyword evidence="8" id="KW-0482">Metalloprotease</keyword>
<protein>
    <submittedName>
        <fullName evidence="15">A disintegrin and metalloproteinase with thrombospondin motifs 6-like</fullName>
    </submittedName>
</protein>
<evidence type="ECO:0000256" key="9">
    <source>
        <dbReference type="ARBA" id="ARBA00023157"/>
    </source>
</evidence>
<feature type="binding site" evidence="11">
    <location>
        <position position="448"/>
    </location>
    <ligand>
        <name>Zn(2+)</name>
        <dbReference type="ChEBI" id="CHEBI:29105"/>
        <note>catalytic</note>
    </ligand>
</feature>
<evidence type="ECO:0000256" key="6">
    <source>
        <dbReference type="ARBA" id="ARBA00022801"/>
    </source>
</evidence>
<evidence type="ECO:0000256" key="7">
    <source>
        <dbReference type="ARBA" id="ARBA00022833"/>
    </source>
</evidence>
<keyword evidence="3" id="KW-0272">Extracellular matrix</keyword>
<feature type="compositionally biased region" description="Basic and acidic residues" evidence="12">
    <location>
        <begin position="221"/>
        <end position="235"/>
    </location>
</feature>
<accession>A0A9J7KGE4</accession>
<feature type="binding site" evidence="11">
    <location>
        <position position="442"/>
    </location>
    <ligand>
        <name>Zn(2+)</name>
        <dbReference type="ChEBI" id="CHEBI:29105"/>
        <note>catalytic</note>
    </ligand>
</feature>
<dbReference type="AlphaFoldDB" id="A0A9J7KGE4"/>
<comment type="subcellular location">
    <subcellularLocation>
        <location evidence="1">Secreted</location>
        <location evidence="1">Extracellular space</location>
        <location evidence="1">Extracellular matrix</location>
    </subcellularLocation>
</comment>
<feature type="domain" description="Peptidase M12B" evidence="13">
    <location>
        <begin position="289"/>
        <end position="502"/>
    </location>
</feature>
<feature type="active site" evidence="11">
    <location>
        <position position="439"/>
    </location>
</feature>
<dbReference type="Gene3D" id="3.40.1620.60">
    <property type="match status" value="1"/>
</dbReference>
<dbReference type="Pfam" id="PF17771">
    <property type="entry name" value="ADAMTS_CR_2"/>
    <property type="match status" value="1"/>
</dbReference>
<keyword evidence="9" id="KW-1015">Disulfide bond</keyword>
<reference evidence="15" key="2">
    <citation type="submission" date="2025-08" db="UniProtKB">
        <authorList>
            <consortium name="RefSeq"/>
        </authorList>
    </citation>
    <scope>IDENTIFICATION</scope>
    <source>
        <strain evidence="15">S238N-H82</strain>
        <tissue evidence="15">Testes</tissue>
    </source>
</reference>
<evidence type="ECO:0000256" key="11">
    <source>
        <dbReference type="PROSITE-ProRule" id="PRU00276"/>
    </source>
</evidence>
<dbReference type="SUPFAM" id="SSF82895">
    <property type="entry name" value="TSP-1 type 1 repeat"/>
    <property type="match status" value="1"/>
</dbReference>
<reference evidence="14" key="1">
    <citation type="journal article" date="2020" name="Nat. Ecol. Evol.">
        <title>Deeply conserved synteny resolves early events in vertebrate evolution.</title>
        <authorList>
            <person name="Simakov O."/>
            <person name="Marletaz F."/>
            <person name="Yue J.X."/>
            <person name="O'Connell B."/>
            <person name="Jenkins J."/>
            <person name="Brandt A."/>
            <person name="Calef R."/>
            <person name="Tung C.H."/>
            <person name="Huang T.K."/>
            <person name="Schmutz J."/>
            <person name="Satoh N."/>
            <person name="Yu J.K."/>
            <person name="Putnam N.H."/>
            <person name="Green R.E."/>
            <person name="Rokhsar D.S."/>
        </authorList>
    </citation>
    <scope>NUCLEOTIDE SEQUENCE [LARGE SCALE GENOMIC DNA]</scope>
    <source>
        <strain evidence="14">S238N-H82</strain>
    </source>
</reference>
<dbReference type="PROSITE" id="PS50215">
    <property type="entry name" value="ADAM_MEPRO"/>
    <property type="match status" value="1"/>
</dbReference>
<keyword evidence="7 11" id="KW-0862">Zinc</keyword>
<dbReference type="RefSeq" id="XP_035661759.1">
    <property type="nucleotide sequence ID" value="XM_035805866.1"/>
</dbReference>
<evidence type="ECO:0000256" key="12">
    <source>
        <dbReference type="SAM" id="MobiDB-lite"/>
    </source>
</evidence>
<name>A0A9J7KGE4_BRAFL</name>
<organism evidence="14 15">
    <name type="scientific">Branchiostoma floridae</name>
    <name type="common">Florida lancelet</name>
    <name type="synonym">Amphioxus</name>
    <dbReference type="NCBI Taxonomy" id="7739"/>
    <lineage>
        <taxon>Eukaryota</taxon>
        <taxon>Metazoa</taxon>
        <taxon>Chordata</taxon>
        <taxon>Cephalochordata</taxon>
        <taxon>Leptocardii</taxon>
        <taxon>Amphioxiformes</taxon>
        <taxon>Branchiostomatidae</taxon>
        <taxon>Branchiostoma</taxon>
    </lineage>
</organism>
<dbReference type="InterPro" id="IPR050439">
    <property type="entry name" value="ADAMTS_ADAMTS-like"/>
</dbReference>
<dbReference type="GO" id="GO:0046872">
    <property type="term" value="F:metal ion binding"/>
    <property type="evidence" value="ECO:0007669"/>
    <property type="project" value="UniProtKB-KW"/>
</dbReference>
<keyword evidence="4" id="KW-0645">Protease</keyword>
<dbReference type="Gene3D" id="3.40.390.10">
    <property type="entry name" value="Collagenase (Catalytic Domain)"/>
    <property type="match status" value="1"/>
</dbReference>
<keyword evidence="2" id="KW-0964">Secreted</keyword>
<evidence type="ECO:0000256" key="3">
    <source>
        <dbReference type="ARBA" id="ARBA00022530"/>
    </source>
</evidence>
<dbReference type="InterPro" id="IPR000884">
    <property type="entry name" value="TSP1_rpt"/>
</dbReference>
<dbReference type="PANTHER" id="PTHR13723">
    <property type="entry name" value="ADAMTS A DISINTEGRIN AND METALLOPROTEASE WITH THROMBOSPONDIN MOTIFS PROTEASE"/>
    <property type="match status" value="1"/>
</dbReference>
<gene>
    <name evidence="15" type="primary">LOC118406011</name>
</gene>
<feature type="region of interest" description="Disordered" evidence="12">
    <location>
        <begin position="220"/>
        <end position="286"/>
    </location>
</feature>
<feature type="binding site" evidence="11">
    <location>
        <position position="438"/>
    </location>
    <ligand>
        <name>Zn(2+)</name>
        <dbReference type="ChEBI" id="CHEBI:29105"/>
        <note>catalytic</note>
    </ligand>
</feature>
<evidence type="ECO:0000256" key="8">
    <source>
        <dbReference type="ARBA" id="ARBA00023049"/>
    </source>
</evidence>
<dbReference type="CDD" id="cd04273">
    <property type="entry name" value="ZnMc_ADAMTS_like"/>
    <property type="match status" value="1"/>
</dbReference>